<name>A0A165BXR5_EXIGL</name>
<evidence type="ECO:0000313" key="1">
    <source>
        <dbReference type="EMBL" id="KZV81441.1"/>
    </source>
</evidence>
<dbReference type="SUPFAM" id="SSF52047">
    <property type="entry name" value="RNI-like"/>
    <property type="match status" value="1"/>
</dbReference>
<organism evidence="1 2">
    <name type="scientific">Exidia glandulosa HHB12029</name>
    <dbReference type="NCBI Taxonomy" id="1314781"/>
    <lineage>
        <taxon>Eukaryota</taxon>
        <taxon>Fungi</taxon>
        <taxon>Dikarya</taxon>
        <taxon>Basidiomycota</taxon>
        <taxon>Agaricomycotina</taxon>
        <taxon>Agaricomycetes</taxon>
        <taxon>Auriculariales</taxon>
        <taxon>Exidiaceae</taxon>
        <taxon>Exidia</taxon>
    </lineage>
</organism>
<dbReference type="Proteomes" id="UP000077266">
    <property type="component" value="Unassembled WGS sequence"/>
</dbReference>
<dbReference type="InterPro" id="IPR032675">
    <property type="entry name" value="LRR_dom_sf"/>
</dbReference>
<reference evidence="1 2" key="1">
    <citation type="journal article" date="2016" name="Mol. Biol. Evol.">
        <title>Comparative Genomics of Early-Diverging Mushroom-Forming Fungi Provides Insights into the Origins of Lignocellulose Decay Capabilities.</title>
        <authorList>
            <person name="Nagy L.G."/>
            <person name="Riley R."/>
            <person name="Tritt A."/>
            <person name="Adam C."/>
            <person name="Daum C."/>
            <person name="Floudas D."/>
            <person name="Sun H."/>
            <person name="Yadav J.S."/>
            <person name="Pangilinan J."/>
            <person name="Larsson K.H."/>
            <person name="Matsuura K."/>
            <person name="Barry K."/>
            <person name="Labutti K."/>
            <person name="Kuo R."/>
            <person name="Ohm R.A."/>
            <person name="Bhattacharya S.S."/>
            <person name="Shirouzu T."/>
            <person name="Yoshinaga Y."/>
            <person name="Martin F.M."/>
            <person name="Grigoriev I.V."/>
            <person name="Hibbett D.S."/>
        </authorList>
    </citation>
    <scope>NUCLEOTIDE SEQUENCE [LARGE SCALE GENOMIC DNA]</scope>
    <source>
        <strain evidence="1 2">HHB12029</strain>
    </source>
</reference>
<dbReference type="InterPro" id="IPR036047">
    <property type="entry name" value="F-box-like_dom_sf"/>
</dbReference>
<protein>
    <submittedName>
        <fullName evidence="1">Uncharacterized protein</fullName>
    </submittedName>
</protein>
<dbReference type="OrthoDB" id="2973282at2759"/>
<proteinExistence type="predicted"/>
<dbReference type="Gene3D" id="3.80.10.10">
    <property type="entry name" value="Ribonuclease Inhibitor"/>
    <property type="match status" value="1"/>
</dbReference>
<accession>A0A165BXR5</accession>
<keyword evidence="2" id="KW-1185">Reference proteome</keyword>
<dbReference type="SUPFAM" id="SSF81383">
    <property type="entry name" value="F-box domain"/>
    <property type="match status" value="1"/>
</dbReference>
<dbReference type="EMBL" id="KV426392">
    <property type="protein sequence ID" value="KZV81441.1"/>
    <property type="molecule type" value="Genomic_DNA"/>
</dbReference>
<sequence>MSAISSALHISSLQTSYRPFDALPDELPVLIFKHFGRPPVAFLRVSKLWRAVAQSTPKLWSRISLSGRRRLRGLENLIALSRSARLYLDLDVSVGVQYAGIDEVQVADLVAKNMHRVVRLQVRYHPYHNSLFAAALSSTAPILEEVVLILGGVADLDLDAPSLRRLEVNRMQLRQWGLSSFPSLSELHLRFVDVDLPELHSIISSMRRLDTFIMDDVSFCTSDWDAQISLTTDWSHAFLKRLVIARPYGPNKTLSQFLGNLRLANLEHLDLAFDLCGVHNAFAVDALFTRSNRHSCAYGVLRLWKIYGTSNWMILIAHFLSLKTL</sequence>
<dbReference type="AlphaFoldDB" id="A0A165BXR5"/>
<evidence type="ECO:0000313" key="2">
    <source>
        <dbReference type="Proteomes" id="UP000077266"/>
    </source>
</evidence>
<dbReference type="InParanoid" id="A0A165BXR5"/>
<gene>
    <name evidence="1" type="ORF">EXIGLDRAFT_779722</name>
</gene>